<keyword evidence="3" id="KW-1185">Reference proteome</keyword>
<reference evidence="2 3" key="1">
    <citation type="submission" date="2019-11" db="EMBL/GenBank/DDBJ databases">
        <title>Draft genome sequences of five Paenibacillus species of dairy origin.</title>
        <authorList>
            <person name="Olajide A.M."/>
            <person name="Chen S."/>
            <person name="Lapointe G."/>
        </authorList>
    </citation>
    <scope>NUCLEOTIDE SEQUENCE [LARGE SCALE GENOMIC DNA]</scope>
    <source>
        <strain evidence="2 3">3CS1</strain>
    </source>
</reference>
<sequence length="163" mass="18288">MIDFEAIRVVMIDEGITPALGVPVVLGNQINKPPPYPFIVARFHDLTDQPSGHPATFVRGDTLVRTENVVFTVDFQTEATDTDVSARLALSLHDWFRTSSLLKDRFGISIARISGIDNRDLQLGEEWEYRHGFEVDFRVRNMIETPLAPLEAADIKEVDPIGP</sequence>
<dbReference type="EMBL" id="WOAA01000031">
    <property type="protein sequence ID" value="MUG68644.1"/>
    <property type="molecule type" value="Genomic_DNA"/>
</dbReference>
<evidence type="ECO:0000313" key="3">
    <source>
        <dbReference type="Proteomes" id="UP000435177"/>
    </source>
</evidence>
<accession>A0ABW9T8N4</accession>
<evidence type="ECO:0000313" key="2">
    <source>
        <dbReference type="EMBL" id="MUG68644.1"/>
    </source>
</evidence>
<dbReference type="RefSeq" id="WP_155619012.1">
    <property type="nucleotide sequence ID" value="NZ_WOAA01000031.1"/>
</dbReference>
<proteinExistence type="predicted"/>
<evidence type="ECO:0000259" key="1">
    <source>
        <dbReference type="Pfam" id="PF23961"/>
    </source>
</evidence>
<dbReference type="Proteomes" id="UP000435177">
    <property type="component" value="Unassembled WGS sequence"/>
</dbReference>
<comment type="caution">
    <text evidence="2">The sequence shown here is derived from an EMBL/GenBank/DDBJ whole genome shotgun (WGS) entry which is preliminary data.</text>
</comment>
<organism evidence="2 3">
    <name type="scientific">Paenibacillus campinasensis</name>
    <dbReference type="NCBI Taxonomy" id="66347"/>
    <lineage>
        <taxon>Bacteria</taxon>
        <taxon>Bacillati</taxon>
        <taxon>Bacillota</taxon>
        <taxon>Bacilli</taxon>
        <taxon>Bacillales</taxon>
        <taxon>Paenibacillaceae</taxon>
        <taxon>Paenibacillus</taxon>
    </lineage>
</organism>
<dbReference type="Pfam" id="PF23961">
    <property type="entry name" value="Phage_tail_terminator_9"/>
    <property type="match status" value="1"/>
</dbReference>
<dbReference type="NCBIfam" id="NF047498">
    <property type="entry name" value="LIC_12616_fam"/>
    <property type="match status" value="1"/>
</dbReference>
<protein>
    <recommendedName>
        <fullName evidence="1">Phage neck terminator protein gp12-like domain-containing protein</fullName>
    </recommendedName>
</protein>
<feature type="domain" description="Phage neck terminator protein gp12-like" evidence="1">
    <location>
        <begin position="19"/>
        <end position="149"/>
    </location>
</feature>
<name>A0ABW9T8N4_9BACL</name>
<dbReference type="InterPro" id="IPR057087">
    <property type="entry name" value="Gp12-like"/>
</dbReference>
<gene>
    <name evidence="2" type="ORF">GNP94_21985</name>
</gene>